<accession>A0A4R3IPY9</accession>
<reference evidence="1 2" key="1">
    <citation type="submission" date="2019-03" db="EMBL/GenBank/DDBJ databases">
        <title>Genomic Encyclopedia of Type Strains, Phase IV (KMG-IV): sequencing the most valuable type-strain genomes for metagenomic binning, comparative biology and taxonomic classification.</title>
        <authorList>
            <person name="Goeker M."/>
        </authorList>
    </citation>
    <scope>NUCLEOTIDE SEQUENCE [LARGE SCALE GENOMIC DNA]</scope>
    <source>
        <strain evidence="1 2">DSM 104836</strain>
    </source>
</reference>
<organism evidence="1 2">
    <name type="scientific">Primorskyibacter sedentarius</name>
    <dbReference type="NCBI Taxonomy" id="745311"/>
    <lineage>
        <taxon>Bacteria</taxon>
        <taxon>Pseudomonadati</taxon>
        <taxon>Pseudomonadota</taxon>
        <taxon>Alphaproteobacteria</taxon>
        <taxon>Rhodobacterales</taxon>
        <taxon>Roseobacteraceae</taxon>
        <taxon>Primorskyibacter</taxon>
    </lineage>
</organism>
<evidence type="ECO:0000313" key="1">
    <source>
        <dbReference type="EMBL" id="TCS52479.1"/>
    </source>
</evidence>
<sequence>METICTQLSLHERPGTENWWLAKLPAASTGHL</sequence>
<proteinExistence type="predicted"/>
<protein>
    <submittedName>
        <fullName evidence="1">Uncharacterized protein</fullName>
    </submittedName>
</protein>
<evidence type="ECO:0000313" key="2">
    <source>
        <dbReference type="Proteomes" id="UP000295696"/>
    </source>
</evidence>
<gene>
    <name evidence="1" type="ORF">EDD52_13810</name>
</gene>
<dbReference type="EMBL" id="SLZU01000038">
    <property type="protein sequence ID" value="TCS52479.1"/>
    <property type="molecule type" value="Genomic_DNA"/>
</dbReference>
<comment type="caution">
    <text evidence="1">The sequence shown here is derived from an EMBL/GenBank/DDBJ whole genome shotgun (WGS) entry which is preliminary data.</text>
</comment>
<name>A0A4R3IPY9_9RHOB</name>
<dbReference type="Proteomes" id="UP000295696">
    <property type="component" value="Unassembled WGS sequence"/>
</dbReference>
<dbReference type="AlphaFoldDB" id="A0A4R3IPY9"/>
<keyword evidence="2" id="KW-1185">Reference proteome</keyword>